<dbReference type="Gene3D" id="3.90.25.10">
    <property type="entry name" value="UDP-galactose 4-epimerase, domain 1"/>
    <property type="match status" value="1"/>
</dbReference>
<evidence type="ECO:0000259" key="3">
    <source>
        <dbReference type="Pfam" id="PF05368"/>
    </source>
</evidence>
<dbReference type="SUPFAM" id="SSF51735">
    <property type="entry name" value="NAD(P)-binding Rossmann-fold domains"/>
    <property type="match status" value="1"/>
</dbReference>
<sequence>MGGISADRLMGAFVVADVLMPPTVLVTGATGTQGGAVADHLLSGDHGEFEVHALTRHPESNEAHDLAERGAEVVEGDLSEQNVLRPLVEEVDAVFGMTNFWEHGYDDEIEHGENLAEVAADAGVDHFVFSSVGGADRDTGIPHFDSKWVIEQRIRDLDLPATVVRPVFFMQNFEATREEIEDGTLANGLAEGVSLQMVDADDLGEFVAEAFADPDRYLGEAYELAGDEHTLESAAEAFSSVLDREVEPVHVPIDEFREQMGEEYAVMFEWFNEHGYEADIESLRADHDVAFTDLGTYLREHDWAPATD</sequence>
<proteinExistence type="inferred from homology"/>
<evidence type="ECO:0000256" key="2">
    <source>
        <dbReference type="ARBA" id="ARBA00022857"/>
    </source>
</evidence>
<dbReference type="AlphaFoldDB" id="A0ABD5Q447"/>
<evidence type="ECO:0000313" key="4">
    <source>
        <dbReference type="EMBL" id="MFC4825388.1"/>
    </source>
</evidence>
<organism evidence="4 5">
    <name type="scientific">Halorussus aquaticus</name>
    <dbReference type="NCBI Taxonomy" id="2953748"/>
    <lineage>
        <taxon>Archaea</taxon>
        <taxon>Methanobacteriati</taxon>
        <taxon>Methanobacteriota</taxon>
        <taxon>Stenosarchaea group</taxon>
        <taxon>Halobacteria</taxon>
        <taxon>Halobacteriales</taxon>
        <taxon>Haladaptataceae</taxon>
        <taxon>Halorussus</taxon>
    </lineage>
</organism>
<dbReference type="Pfam" id="PF05368">
    <property type="entry name" value="NmrA"/>
    <property type="match status" value="1"/>
</dbReference>
<dbReference type="Gene3D" id="3.40.50.720">
    <property type="entry name" value="NAD(P)-binding Rossmann-like Domain"/>
    <property type="match status" value="1"/>
</dbReference>
<protein>
    <submittedName>
        <fullName evidence="4">NmrA/HSCARG family protein</fullName>
    </submittedName>
</protein>
<evidence type="ECO:0000256" key="1">
    <source>
        <dbReference type="ARBA" id="ARBA00006328"/>
    </source>
</evidence>
<feature type="domain" description="NmrA-like" evidence="3">
    <location>
        <begin position="23"/>
        <end position="297"/>
    </location>
</feature>
<dbReference type="PANTHER" id="PTHR42748:SF7">
    <property type="entry name" value="NMRA LIKE REDOX SENSOR 1-RELATED"/>
    <property type="match status" value="1"/>
</dbReference>
<dbReference type="PANTHER" id="PTHR42748">
    <property type="entry name" value="NITROGEN METABOLITE REPRESSION PROTEIN NMRA FAMILY MEMBER"/>
    <property type="match status" value="1"/>
</dbReference>
<accession>A0ABD5Q447</accession>
<keyword evidence="2" id="KW-0521">NADP</keyword>
<name>A0ABD5Q447_9EURY</name>
<gene>
    <name evidence="4" type="ORF">ACFO9K_14090</name>
</gene>
<keyword evidence="5" id="KW-1185">Reference proteome</keyword>
<dbReference type="CDD" id="cd05251">
    <property type="entry name" value="NmrA_like_SDR_a"/>
    <property type="match status" value="1"/>
</dbReference>
<dbReference type="EMBL" id="JBHSHT010000002">
    <property type="protein sequence ID" value="MFC4825388.1"/>
    <property type="molecule type" value="Genomic_DNA"/>
</dbReference>
<comment type="caution">
    <text evidence="4">The sequence shown here is derived from an EMBL/GenBank/DDBJ whole genome shotgun (WGS) entry which is preliminary data.</text>
</comment>
<dbReference type="InterPro" id="IPR051164">
    <property type="entry name" value="NmrA-like_oxidored"/>
</dbReference>
<dbReference type="RefSeq" id="WP_379793652.1">
    <property type="nucleotide sequence ID" value="NZ_JBHSHT010000002.1"/>
</dbReference>
<dbReference type="Proteomes" id="UP001595945">
    <property type="component" value="Unassembled WGS sequence"/>
</dbReference>
<comment type="similarity">
    <text evidence="1">Belongs to the NmrA-type oxidoreductase family.</text>
</comment>
<reference evidence="4 5" key="1">
    <citation type="journal article" date="2019" name="Int. J. Syst. Evol. Microbiol.">
        <title>The Global Catalogue of Microorganisms (GCM) 10K type strain sequencing project: providing services to taxonomists for standard genome sequencing and annotation.</title>
        <authorList>
            <consortium name="The Broad Institute Genomics Platform"/>
            <consortium name="The Broad Institute Genome Sequencing Center for Infectious Disease"/>
            <person name="Wu L."/>
            <person name="Ma J."/>
        </authorList>
    </citation>
    <scope>NUCLEOTIDE SEQUENCE [LARGE SCALE GENOMIC DNA]</scope>
    <source>
        <strain evidence="4 5">XZYJ18</strain>
    </source>
</reference>
<evidence type="ECO:0000313" key="5">
    <source>
        <dbReference type="Proteomes" id="UP001595945"/>
    </source>
</evidence>
<dbReference type="InterPro" id="IPR008030">
    <property type="entry name" value="NmrA-like"/>
</dbReference>
<dbReference type="InterPro" id="IPR036291">
    <property type="entry name" value="NAD(P)-bd_dom_sf"/>
</dbReference>